<dbReference type="InterPro" id="IPR001537">
    <property type="entry name" value="SpoU_MeTrfase"/>
</dbReference>
<protein>
    <submittedName>
        <fullName evidence="6">RNA methyltransferase, TrmH family</fullName>
    </submittedName>
</protein>
<accession>A0A0X3AM89</accession>
<dbReference type="GO" id="GO:0008173">
    <property type="term" value="F:RNA methyltransferase activity"/>
    <property type="evidence" value="ECO:0007669"/>
    <property type="project" value="InterPro"/>
</dbReference>
<evidence type="ECO:0000313" key="6">
    <source>
        <dbReference type="EMBL" id="CVK16299.1"/>
    </source>
</evidence>
<dbReference type="SUPFAM" id="SSF55315">
    <property type="entry name" value="L30e-like"/>
    <property type="match status" value="1"/>
</dbReference>
<dbReference type="InterPro" id="IPR029064">
    <property type="entry name" value="Ribosomal_eL30-like_sf"/>
</dbReference>
<dbReference type="Proteomes" id="UP000182761">
    <property type="component" value="Unassembled WGS sequence"/>
</dbReference>
<reference evidence="6 7" key="1">
    <citation type="submission" date="2016-01" db="EMBL/GenBank/DDBJ databases">
        <authorList>
            <person name="McClelland M."/>
            <person name="Jain A."/>
            <person name="Saraogi P."/>
            <person name="Mendelson R."/>
            <person name="Westerman R."/>
            <person name="SanMiguel P."/>
            <person name="Csonka L."/>
        </authorList>
    </citation>
    <scope>NUCLEOTIDE SEQUENCE [LARGE SCALE GENOMIC DNA]</scope>
    <source>
        <strain evidence="6 7">R-53146</strain>
    </source>
</reference>
<evidence type="ECO:0000256" key="2">
    <source>
        <dbReference type="ARBA" id="ARBA00022603"/>
    </source>
</evidence>
<dbReference type="InterPro" id="IPR029028">
    <property type="entry name" value="Alpha/beta_knot_MTases"/>
</dbReference>
<dbReference type="EMBL" id="FCOR01000006">
    <property type="protein sequence ID" value="CVK16299.1"/>
    <property type="molecule type" value="Genomic_DNA"/>
</dbReference>
<gene>
    <name evidence="6" type="ORF">Ga0061079_10664</name>
</gene>
<proteinExistence type="inferred from homology"/>
<dbReference type="STRING" id="1586267.GCA_001418685_01149"/>
<dbReference type="Pfam" id="PF22435">
    <property type="entry name" value="MRM3-like_sub_bind"/>
    <property type="match status" value="1"/>
</dbReference>
<feature type="domain" description="MRM3-like substrate binding" evidence="5">
    <location>
        <begin position="15"/>
        <end position="99"/>
    </location>
</feature>
<keyword evidence="2 6" id="KW-0489">Methyltransferase</keyword>
<dbReference type="GO" id="GO:0006396">
    <property type="term" value="P:RNA processing"/>
    <property type="evidence" value="ECO:0007669"/>
    <property type="project" value="InterPro"/>
</dbReference>
<dbReference type="GO" id="GO:0003723">
    <property type="term" value="F:RNA binding"/>
    <property type="evidence" value="ECO:0007669"/>
    <property type="project" value="InterPro"/>
</dbReference>
<dbReference type="Pfam" id="PF00588">
    <property type="entry name" value="SpoU_methylase"/>
    <property type="match status" value="1"/>
</dbReference>
<organism evidence="6 7">
    <name type="scientific">Apibacter mensalis</name>
    <dbReference type="NCBI Taxonomy" id="1586267"/>
    <lineage>
        <taxon>Bacteria</taxon>
        <taxon>Pseudomonadati</taxon>
        <taxon>Bacteroidota</taxon>
        <taxon>Flavobacteriia</taxon>
        <taxon>Flavobacteriales</taxon>
        <taxon>Weeksellaceae</taxon>
        <taxon>Apibacter</taxon>
    </lineage>
</organism>
<dbReference type="AlphaFoldDB" id="A0A0X3AM89"/>
<dbReference type="InterPro" id="IPR051259">
    <property type="entry name" value="rRNA_Methyltransferase"/>
</dbReference>
<dbReference type="SUPFAM" id="SSF75217">
    <property type="entry name" value="alpha/beta knot"/>
    <property type="match status" value="1"/>
</dbReference>
<comment type="similarity">
    <text evidence="1">Belongs to the class IV-like SAM-binding methyltransferase superfamily. RNA methyltransferase TrmH family.</text>
</comment>
<evidence type="ECO:0000256" key="1">
    <source>
        <dbReference type="ARBA" id="ARBA00007228"/>
    </source>
</evidence>
<evidence type="ECO:0000256" key="3">
    <source>
        <dbReference type="ARBA" id="ARBA00022679"/>
    </source>
</evidence>
<feature type="domain" description="tRNA/rRNA methyltransferase SpoU type" evidence="4">
    <location>
        <begin position="118"/>
        <end position="258"/>
    </location>
</feature>
<keyword evidence="7" id="KW-1185">Reference proteome</keyword>
<dbReference type="GO" id="GO:0032259">
    <property type="term" value="P:methylation"/>
    <property type="evidence" value="ECO:0007669"/>
    <property type="project" value="UniProtKB-KW"/>
</dbReference>
<dbReference type="Gene3D" id="3.40.1280.10">
    <property type="match status" value="1"/>
</dbReference>
<dbReference type="InterPro" id="IPR053888">
    <property type="entry name" value="MRM3-like_sub_bind"/>
</dbReference>
<dbReference type="Gene3D" id="3.30.1330.30">
    <property type="match status" value="1"/>
</dbReference>
<evidence type="ECO:0000259" key="5">
    <source>
        <dbReference type="Pfam" id="PF22435"/>
    </source>
</evidence>
<keyword evidence="3 6" id="KW-0808">Transferase</keyword>
<sequence length="266" mass="30543">MPNFFYIMYIESNKNPKIKNLVKLLEKSKERKNQRKFVVEGKKENLFALKNGFVPLEFYVQSHIFQNSITLPSSVIKYEVSQSVYDKIAYRKMSEGILGVYEYKTHELNQVKLPDNPFILIIESLEKPGNLGAICRSADAFGVDMVVVCEEKADIYNPNVLRSSVGSFFNIPIISTKNTNIYDFLIKKEIPIYATYMSQSSIIIQNVDFRQSASVIFGTEHSGISEYWKDKIEQNILIPMKGQIDSLNVSNAVAIVCYEMQRQKNM</sequence>
<evidence type="ECO:0000259" key="4">
    <source>
        <dbReference type="Pfam" id="PF00588"/>
    </source>
</evidence>
<dbReference type="PANTHER" id="PTHR43191:SF2">
    <property type="entry name" value="RRNA METHYLTRANSFERASE 3, MITOCHONDRIAL"/>
    <property type="match status" value="1"/>
</dbReference>
<dbReference type="InterPro" id="IPR029026">
    <property type="entry name" value="tRNA_m1G_MTases_N"/>
</dbReference>
<name>A0A0X3AM89_9FLAO</name>
<evidence type="ECO:0000313" key="7">
    <source>
        <dbReference type="Proteomes" id="UP000182761"/>
    </source>
</evidence>
<dbReference type="PANTHER" id="PTHR43191">
    <property type="entry name" value="RRNA METHYLTRANSFERASE 3"/>
    <property type="match status" value="1"/>
</dbReference>